<feature type="domain" description="Mur ligase C-terminal" evidence="13">
    <location>
        <begin position="315"/>
        <end position="441"/>
    </location>
</feature>
<comment type="subcellular location">
    <subcellularLocation>
        <location evidence="10 11">Cytoplasm</location>
    </subcellularLocation>
</comment>
<dbReference type="GO" id="GO:0008360">
    <property type="term" value="P:regulation of cell shape"/>
    <property type="evidence" value="ECO:0007669"/>
    <property type="project" value="UniProtKB-KW"/>
</dbReference>
<dbReference type="InterPro" id="IPR036565">
    <property type="entry name" value="Mur-like_cat_sf"/>
</dbReference>
<evidence type="ECO:0000259" key="13">
    <source>
        <dbReference type="Pfam" id="PF02875"/>
    </source>
</evidence>
<comment type="function">
    <text evidence="10 11">Involved in cell wall formation. Catalyzes the final step in the synthesis of UDP-N-acetylmuramoyl-pentapeptide, the precursor of murein.</text>
</comment>
<gene>
    <name evidence="10" type="primary">murF</name>
    <name evidence="15" type="ORF">ENU28_00025</name>
</gene>
<evidence type="ECO:0000256" key="11">
    <source>
        <dbReference type="RuleBase" id="RU004136"/>
    </source>
</evidence>
<dbReference type="InterPro" id="IPR004101">
    <property type="entry name" value="Mur_ligase_C"/>
</dbReference>
<dbReference type="Gene3D" id="3.90.190.20">
    <property type="entry name" value="Mur ligase, C-terminal domain"/>
    <property type="match status" value="1"/>
</dbReference>
<dbReference type="UniPathway" id="UPA00219"/>
<dbReference type="GO" id="GO:0047480">
    <property type="term" value="F:UDP-N-acetylmuramoyl-tripeptide-D-alanyl-D-alanine ligase activity"/>
    <property type="evidence" value="ECO:0007669"/>
    <property type="project" value="UniProtKB-UniRule"/>
</dbReference>
<dbReference type="Pfam" id="PF01225">
    <property type="entry name" value="Mur_ligase"/>
    <property type="match status" value="1"/>
</dbReference>
<reference evidence="15" key="1">
    <citation type="journal article" date="2020" name="mSystems">
        <title>Genome- and Community-Level Interaction Insights into Carbon Utilization and Element Cycling Functions of Hydrothermarchaeota in Hydrothermal Sediment.</title>
        <authorList>
            <person name="Zhou Z."/>
            <person name="Liu Y."/>
            <person name="Xu W."/>
            <person name="Pan J."/>
            <person name="Luo Z.H."/>
            <person name="Li M."/>
        </authorList>
    </citation>
    <scope>NUCLEOTIDE SEQUENCE [LARGE SCALE GENOMIC DNA]</scope>
    <source>
        <strain evidence="15">SpSt-655</strain>
    </source>
</reference>
<evidence type="ECO:0000256" key="2">
    <source>
        <dbReference type="ARBA" id="ARBA00022598"/>
    </source>
</evidence>
<comment type="similarity">
    <text evidence="10">Belongs to the MurCDEF family. MurF subfamily.</text>
</comment>
<dbReference type="Pfam" id="PF02875">
    <property type="entry name" value="Mur_ligase_C"/>
    <property type="match status" value="1"/>
</dbReference>
<keyword evidence="8 10" id="KW-0131">Cell cycle</keyword>
<dbReference type="NCBIfam" id="TIGR01143">
    <property type="entry name" value="murF"/>
    <property type="match status" value="1"/>
</dbReference>
<evidence type="ECO:0000256" key="7">
    <source>
        <dbReference type="ARBA" id="ARBA00022984"/>
    </source>
</evidence>
<evidence type="ECO:0000256" key="10">
    <source>
        <dbReference type="HAMAP-Rule" id="MF_02019"/>
    </source>
</evidence>
<dbReference type="GO" id="GO:0051301">
    <property type="term" value="P:cell division"/>
    <property type="evidence" value="ECO:0007669"/>
    <property type="project" value="UniProtKB-KW"/>
</dbReference>
<keyword evidence="7 10" id="KW-0573">Peptidoglycan synthesis</keyword>
<dbReference type="SUPFAM" id="SSF53623">
    <property type="entry name" value="MurD-like peptide ligases, catalytic domain"/>
    <property type="match status" value="1"/>
</dbReference>
<name>A0A7V4CGX1_UNCW3</name>
<protein>
    <recommendedName>
        <fullName evidence="10 11">UDP-N-acetylmuramoyl-tripeptide--D-alanyl-D-alanine ligase</fullName>
        <ecNumber evidence="10 11">6.3.2.10</ecNumber>
    </recommendedName>
    <alternativeName>
        <fullName evidence="10">D-alanyl-D-alanine-adding enzyme</fullName>
    </alternativeName>
</protein>
<evidence type="ECO:0000256" key="5">
    <source>
        <dbReference type="ARBA" id="ARBA00022840"/>
    </source>
</evidence>
<feature type="domain" description="Mur ligase central" evidence="14">
    <location>
        <begin position="109"/>
        <end position="292"/>
    </location>
</feature>
<feature type="binding site" evidence="10">
    <location>
        <begin position="111"/>
        <end position="117"/>
    </location>
    <ligand>
        <name>ATP</name>
        <dbReference type="ChEBI" id="CHEBI:30616"/>
    </ligand>
</feature>
<evidence type="ECO:0000256" key="8">
    <source>
        <dbReference type="ARBA" id="ARBA00023306"/>
    </source>
</evidence>
<dbReference type="InterPro" id="IPR051046">
    <property type="entry name" value="MurCDEF_CellWall_CoF430Synth"/>
</dbReference>
<organism evidence="15">
    <name type="scientific">candidate division WOR-3 bacterium</name>
    <dbReference type="NCBI Taxonomy" id="2052148"/>
    <lineage>
        <taxon>Bacteria</taxon>
        <taxon>Bacteria division WOR-3</taxon>
    </lineage>
</organism>
<dbReference type="Pfam" id="PF08245">
    <property type="entry name" value="Mur_ligase_M"/>
    <property type="match status" value="1"/>
</dbReference>
<dbReference type="GO" id="GO:0071555">
    <property type="term" value="P:cell wall organization"/>
    <property type="evidence" value="ECO:0007669"/>
    <property type="project" value="UniProtKB-KW"/>
</dbReference>
<dbReference type="PANTHER" id="PTHR43024:SF1">
    <property type="entry name" value="UDP-N-ACETYLMURAMOYL-TRIPEPTIDE--D-ALANYL-D-ALANINE LIGASE"/>
    <property type="match status" value="1"/>
</dbReference>
<keyword evidence="4 10" id="KW-0547">Nucleotide-binding</keyword>
<dbReference type="InterPro" id="IPR013221">
    <property type="entry name" value="Mur_ligase_cen"/>
</dbReference>
<keyword evidence="1 10" id="KW-0963">Cytoplasm</keyword>
<feature type="domain" description="Mur ligase N-terminal catalytic" evidence="12">
    <location>
        <begin position="24"/>
        <end position="98"/>
    </location>
</feature>
<sequence>MLKISEILKATKGEVLNNFSDFLITGISIDSRKVKEGELFIAIKGNNFDGHDFIKEAIEKGAKAIIFDNPSKIPEFKNICLIKVINCRTALGEIAKYYRSLFHCPTIAVTGSNGKTTVKELTAFLLEKKYKVVKAKESYNNDIGVPLTIFELTKDTEFLVLEMEMNQLGGIKTLCEIANPDIGIITNIGDTHLEFLKDRKGVAKEKSELLEYLTPNGIAILNNDDPIVKEMSKDFSLKKIFFGIKNKECEIFATPLELNKDSTKILLFDKIEIKLPLIGIHNIYNFLASLSVIKALNLDIYQFLDIKDFQPPPMRTNLYQLKNITILLDCYNANPSSMENAFEILKTIFKKERKIGILGDMKELGEKSSEFHYQLGEKAGAIFDKLIFYGDYGEEVKKGFLNKERKEEDFYYFSLDSKDKLIAKVIEILKEGDIILIKGSRILKMEEIFYKLKEYYGEKEN</sequence>
<dbReference type="AlphaFoldDB" id="A0A7V4CGX1"/>
<evidence type="ECO:0000256" key="3">
    <source>
        <dbReference type="ARBA" id="ARBA00022618"/>
    </source>
</evidence>
<keyword evidence="2 10" id="KW-0436">Ligase</keyword>
<comment type="pathway">
    <text evidence="10 11">Cell wall biogenesis; peptidoglycan biosynthesis.</text>
</comment>
<dbReference type="Gene3D" id="3.40.1190.10">
    <property type="entry name" value="Mur-like, catalytic domain"/>
    <property type="match status" value="1"/>
</dbReference>
<comment type="catalytic activity">
    <reaction evidence="10 11">
        <text>D-alanyl-D-alanine + UDP-N-acetyl-alpha-D-muramoyl-L-alanyl-gamma-D-glutamyl-meso-2,6-diaminopimelate + ATP = UDP-N-acetyl-alpha-D-muramoyl-L-alanyl-gamma-D-glutamyl-meso-2,6-diaminopimeloyl-D-alanyl-D-alanine + ADP + phosphate + H(+)</text>
        <dbReference type="Rhea" id="RHEA:28374"/>
        <dbReference type="ChEBI" id="CHEBI:15378"/>
        <dbReference type="ChEBI" id="CHEBI:30616"/>
        <dbReference type="ChEBI" id="CHEBI:43474"/>
        <dbReference type="ChEBI" id="CHEBI:57822"/>
        <dbReference type="ChEBI" id="CHEBI:61386"/>
        <dbReference type="ChEBI" id="CHEBI:83905"/>
        <dbReference type="ChEBI" id="CHEBI:456216"/>
        <dbReference type="EC" id="6.3.2.10"/>
    </reaction>
</comment>
<evidence type="ECO:0000256" key="1">
    <source>
        <dbReference type="ARBA" id="ARBA00022490"/>
    </source>
</evidence>
<evidence type="ECO:0000259" key="14">
    <source>
        <dbReference type="Pfam" id="PF08245"/>
    </source>
</evidence>
<dbReference type="InterPro" id="IPR035911">
    <property type="entry name" value="MurE/MurF_N"/>
</dbReference>
<accession>A0A7V4CGX1</accession>
<comment type="caution">
    <text evidence="15">The sequence shown here is derived from an EMBL/GenBank/DDBJ whole genome shotgun (WGS) entry which is preliminary data.</text>
</comment>
<dbReference type="GO" id="GO:0005524">
    <property type="term" value="F:ATP binding"/>
    <property type="evidence" value="ECO:0007669"/>
    <property type="project" value="UniProtKB-UniRule"/>
</dbReference>
<keyword evidence="3 10" id="KW-0132">Cell division</keyword>
<evidence type="ECO:0000259" key="12">
    <source>
        <dbReference type="Pfam" id="PF01225"/>
    </source>
</evidence>
<dbReference type="Gene3D" id="3.40.1390.10">
    <property type="entry name" value="MurE/MurF, N-terminal domain"/>
    <property type="match status" value="1"/>
</dbReference>
<evidence type="ECO:0000256" key="9">
    <source>
        <dbReference type="ARBA" id="ARBA00023316"/>
    </source>
</evidence>
<dbReference type="GO" id="GO:0005737">
    <property type="term" value="C:cytoplasm"/>
    <property type="evidence" value="ECO:0007669"/>
    <property type="project" value="UniProtKB-SubCell"/>
</dbReference>
<dbReference type="HAMAP" id="MF_02019">
    <property type="entry name" value="MurF"/>
    <property type="match status" value="1"/>
</dbReference>
<keyword evidence="6 10" id="KW-0133">Cell shape</keyword>
<dbReference type="EC" id="6.3.2.10" evidence="10 11"/>
<dbReference type="InterPro" id="IPR005863">
    <property type="entry name" value="UDP-N-AcMur_synth"/>
</dbReference>
<dbReference type="InterPro" id="IPR036615">
    <property type="entry name" value="Mur_ligase_C_dom_sf"/>
</dbReference>
<dbReference type="InterPro" id="IPR000713">
    <property type="entry name" value="Mur_ligase_N"/>
</dbReference>
<dbReference type="SUPFAM" id="SSF63418">
    <property type="entry name" value="MurE/MurF N-terminal domain"/>
    <property type="match status" value="1"/>
</dbReference>
<dbReference type="PANTHER" id="PTHR43024">
    <property type="entry name" value="UDP-N-ACETYLMURAMOYL-TRIPEPTIDE--D-ALANYL-D-ALANINE LIGASE"/>
    <property type="match status" value="1"/>
</dbReference>
<dbReference type="EMBL" id="DTBX01000001">
    <property type="protein sequence ID" value="HGQ54834.1"/>
    <property type="molecule type" value="Genomic_DNA"/>
</dbReference>
<keyword evidence="9 10" id="KW-0961">Cell wall biogenesis/degradation</keyword>
<proteinExistence type="inferred from homology"/>
<evidence type="ECO:0000256" key="6">
    <source>
        <dbReference type="ARBA" id="ARBA00022960"/>
    </source>
</evidence>
<evidence type="ECO:0000313" key="15">
    <source>
        <dbReference type="EMBL" id="HGQ54834.1"/>
    </source>
</evidence>
<keyword evidence="5 10" id="KW-0067">ATP-binding</keyword>
<dbReference type="SUPFAM" id="SSF53244">
    <property type="entry name" value="MurD-like peptide ligases, peptide-binding domain"/>
    <property type="match status" value="1"/>
</dbReference>
<evidence type="ECO:0000256" key="4">
    <source>
        <dbReference type="ARBA" id="ARBA00022741"/>
    </source>
</evidence>
<dbReference type="GO" id="GO:0009252">
    <property type="term" value="P:peptidoglycan biosynthetic process"/>
    <property type="evidence" value="ECO:0007669"/>
    <property type="project" value="UniProtKB-UniRule"/>
</dbReference>